<dbReference type="GO" id="GO:0005819">
    <property type="term" value="C:spindle"/>
    <property type="evidence" value="ECO:0007669"/>
    <property type="project" value="InterPro"/>
</dbReference>
<dbReference type="GO" id="GO:0005874">
    <property type="term" value="C:microtubule"/>
    <property type="evidence" value="ECO:0007669"/>
    <property type="project" value="InterPro"/>
</dbReference>
<evidence type="ECO:0000256" key="4">
    <source>
        <dbReference type="ARBA" id="ARBA00023212"/>
    </source>
</evidence>
<organism evidence="5 6">
    <name type="scientific">Opisthorchis viverrini</name>
    <name type="common">Southeast Asian liver fluke</name>
    <dbReference type="NCBI Taxonomy" id="6198"/>
    <lineage>
        <taxon>Eukaryota</taxon>
        <taxon>Metazoa</taxon>
        <taxon>Spiralia</taxon>
        <taxon>Lophotrochozoa</taxon>
        <taxon>Platyhelminthes</taxon>
        <taxon>Trematoda</taxon>
        <taxon>Digenea</taxon>
        <taxon>Opisthorchiida</taxon>
        <taxon>Opisthorchiata</taxon>
        <taxon>Opisthorchiidae</taxon>
        <taxon>Opisthorchis</taxon>
    </lineage>
</organism>
<dbReference type="AlphaFoldDB" id="A0A074ZEM6"/>
<keyword evidence="6" id="KW-1185">Reference proteome</keyword>
<dbReference type="EMBL" id="KL596768">
    <property type="protein sequence ID" value="KER25731.1"/>
    <property type="molecule type" value="Genomic_DNA"/>
</dbReference>
<evidence type="ECO:0000256" key="2">
    <source>
        <dbReference type="ARBA" id="ARBA00005885"/>
    </source>
</evidence>
<proteinExistence type="inferred from homology"/>
<evidence type="ECO:0000313" key="6">
    <source>
        <dbReference type="Proteomes" id="UP000054324"/>
    </source>
</evidence>
<keyword evidence="4" id="KW-0206">Cytoskeleton</keyword>
<evidence type="ECO:0000313" key="5">
    <source>
        <dbReference type="EMBL" id="KER25731.1"/>
    </source>
</evidence>
<dbReference type="PANTHER" id="PTHR14326">
    <property type="entry name" value="TARGETING PROTEIN FOR XKLP2"/>
    <property type="match status" value="1"/>
</dbReference>
<evidence type="ECO:0000256" key="1">
    <source>
        <dbReference type="ARBA" id="ARBA00004245"/>
    </source>
</evidence>
<protein>
    <submittedName>
        <fullName evidence="5">Uncharacterized protein</fullName>
    </submittedName>
</protein>
<evidence type="ECO:0000256" key="3">
    <source>
        <dbReference type="ARBA" id="ARBA00022490"/>
    </source>
</evidence>
<comment type="similarity">
    <text evidence="2">Belongs to the TPX2 family.</text>
</comment>
<dbReference type="Pfam" id="PF06886">
    <property type="entry name" value="TPX2"/>
    <property type="match status" value="1"/>
</dbReference>
<comment type="subcellular location">
    <subcellularLocation>
        <location evidence="1">Cytoplasm</location>
        <location evidence="1">Cytoskeleton</location>
    </subcellularLocation>
</comment>
<dbReference type="OrthoDB" id="1684416at2759"/>
<reference evidence="5 6" key="1">
    <citation type="submission" date="2013-11" db="EMBL/GenBank/DDBJ databases">
        <title>Opisthorchis viverrini - life in the bile duct.</title>
        <authorList>
            <person name="Young N.D."/>
            <person name="Nagarajan N."/>
            <person name="Lin S.J."/>
            <person name="Korhonen P.K."/>
            <person name="Jex A.R."/>
            <person name="Hall R.S."/>
            <person name="Safavi-Hemami H."/>
            <person name="Kaewkong W."/>
            <person name="Bertrand D."/>
            <person name="Gao S."/>
            <person name="Seet Q."/>
            <person name="Wongkham S."/>
            <person name="Teh B.T."/>
            <person name="Wongkham C."/>
            <person name="Intapan P.M."/>
            <person name="Maleewong W."/>
            <person name="Yang X."/>
            <person name="Hu M."/>
            <person name="Wang Z."/>
            <person name="Hofmann A."/>
            <person name="Sternberg P.W."/>
            <person name="Tan P."/>
            <person name="Wang J."/>
            <person name="Gasser R.B."/>
        </authorList>
    </citation>
    <scope>NUCLEOTIDE SEQUENCE [LARGE SCALE GENOMIC DNA]</scope>
</reference>
<dbReference type="PANTHER" id="PTHR14326:SF44">
    <property type="entry name" value="TARGETING PROTEIN FOR XKLP2"/>
    <property type="match status" value="1"/>
</dbReference>
<sequence>MSSVRRKSHCMLTRLDVSLGLDLGTVDPATNTQSENEQTDQDSHSKVDPVQFNFTVPSPGRYRGIAFYKKSSKSTVPRPFVFRTEERSVLSRSTTQNNSIDRSLPAPKSPSVLYRTPFYPKPTSRPPLVPISPKLATKRRAEERSRFDEAIDQKKKALEFQLEQERREQEVREEREIKALRAQLVHRANPIRHYQPVPQPRRVSPTVPRSPRFATKLRGL</sequence>
<keyword evidence="3" id="KW-0963">Cytoplasm</keyword>
<dbReference type="GeneID" id="20321079"/>
<name>A0A074ZEM6_OPIVI</name>
<accession>A0A074ZEM6</accession>
<dbReference type="GO" id="GO:0060236">
    <property type="term" value="P:regulation of mitotic spindle organization"/>
    <property type="evidence" value="ECO:0007669"/>
    <property type="project" value="InterPro"/>
</dbReference>
<dbReference type="STRING" id="6198.A0A074ZEM6"/>
<dbReference type="Proteomes" id="UP000054324">
    <property type="component" value="Unassembled WGS sequence"/>
</dbReference>
<dbReference type="InterPro" id="IPR027329">
    <property type="entry name" value="TPX2_C"/>
</dbReference>
<dbReference type="InterPro" id="IPR009675">
    <property type="entry name" value="TPX2_fam"/>
</dbReference>
<gene>
    <name evidence="5" type="ORF">T265_06900</name>
</gene>
<dbReference type="KEGG" id="ovi:T265_06900"/>
<dbReference type="RefSeq" id="XP_009170552.1">
    <property type="nucleotide sequence ID" value="XM_009172288.1"/>
</dbReference>
<dbReference type="CTD" id="20321079"/>